<dbReference type="InterPro" id="IPR035979">
    <property type="entry name" value="RBD_domain_sf"/>
</dbReference>
<dbReference type="InterPro" id="IPR032710">
    <property type="entry name" value="NTF2-like_dom_sf"/>
</dbReference>
<proteinExistence type="predicted"/>
<name>A0A7J7K4Y5_BUGNE</name>
<dbReference type="Gene3D" id="3.10.450.50">
    <property type="match status" value="1"/>
</dbReference>
<evidence type="ECO:0000256" key="1">
    <source>
        <dbReference type="ARBA" id="ARBA00004210"/>
    </source>
</evidence>
<feature type="compositionally biased region" description="Polar residues" evidence="4">
    <location>
        <begin position="197"/>
        <end position="209"/>
    </location>
</feature>
<evidence type="ECO:0000256" key="3">
    <source>
        <dbReference type="PROSITE-ProRule" id="PRU00176"/>
    </source>
</evidence>
<dbReference type="Proteomes" id="UP000593567">
    <property type="component" value="Unassembled WGS sequence"/>
</dbReference>
<dbReference type="Pfam" id="PF02136">
    <property type="entry name" value="NTF2"/>
    <property type="match status" value="1"/>
</dbReference>
<dbReference type="SMART" id="SM00360">
    <property type="entry name" value="RRM"/>
    <property type="match status" value="1"/>
</dbReference>
<evidence type="ECO:0000259" key="6">
    <source>
        <dbReference type="PROSITE" id="PS50177"/>
    </source>
</evidence>
<comment type="subcellular location">
    <subcellularLocation>
        <location evidence="1">Cytoplasm</location>
        <location evidence="1">Stress granule</location>
    </subcellularLocation>
</comment>
<dbReference type="InterPro" id="IPR012677">
    <property type="entry name" value="Nucleotide-bd_a/b_plait_sf"/>
</dbReference>
<dbReference type="AlphaFoldDB" id="A0A7J7K4Y5"/>
<dbReference type="SUPFAM" id="SSF54427">
    <property type="entry name" value="NTF2-like"/>
    <property type="match status" value="1"/>
</dbReference>
<feature type="domain" description="RRM" evidence="5">
    <location>
        <begin position="352"/>
        <end position="429"/>
    </location>
</feature>
<dbReference type="Gene3D" id="3.30.70.330">
    <property type="match status" value="1"/>
</dbReference>
<feature type="compositionally biased region" description="Basic and acidic residues" evidence="4">
    <location>
        <begin position="421"/>
        <end position="433"/>
    </location>
</feature>
<dbReference type="InterPro" id="IPR018222">
    <property type="entry name" value="Nuclear_transport_factor_2_euk"/>
</dbReference>
<dbReference type="GO" id="GO:1990904">
    <property type="term" value="C:ribonucleoprotein complex"/>
    <property type="evidence" value="ECO:0007669"/>
    <property type="project" value="TreeGrafter"/>
</dbReference>
<keyword evidence="8" id="KW-1185">Reference proteome</keyword>
<feature type="region of interest" description="Disordered" evidence="4">
    <location>
        <begin position="421"/>
        <end position="478"/>
    </location>
</feature>
<dbReference type="PANTHER" id="PTHR10693:SF20">
    <property type="entry name" value="AT27578P"/>
    <property type="match status" value="1"/>
</dbReference>
<comment type="caution">
    <text evidence="7">The sequence shown here is derived from an EMBL/GenBank/DDBJ whole genome shotgun (WGS) entry which is preliminary data.</text>
</comment>
<dbReference type="EMBL" id="VXIV02001464">
    <property type="protein sequence ID" value="KAF6033004.1"/>
    <property type="molecule type" value="Genomic_DNA"/>
</dbReference>
<keyword evidence="2 3" id="KW-0694">RNA-binding</keyword>
<evidence type="ECO:0000256" key="4">
    <source>
        <dbReference type="SAM" id="MobiDB-lite"/>
    </source>
</evidence>
<dbReference type="PANTHER" id="PTHR10693">
    <property type="entry name" value="RAS GTPASE-ACTIVATING PROTEIN-BINDING PROTEIN"/>
    <property type="match status" value="1"/>
</dbReference>
<dbReference type="PROSITE" id="PS50177">
    <property type="entry name" value="NTF2_DOMAIN"/>
    <property type="match status" value="1"/>
</dbReference>
<dbReference type="SUPFAM" id="SSF54928">
    <property type="entry name" value="RNA-binding domain, RBD"/>
    <property type="match status" value="1"/>
</dbReference>
<sequence>MDLPSAQNVGREFVRQYYTLMNEAPEYLHSGDSSFVHSEADLSSGEAEAVYGQKDIHKKIQELNFQDCHTKIRQVDSQATVGNAVVVQVTGELSNRSGPLRRFMQTFVLAHQNPKQYYVHNDIFRYQDEVFRDLYGSEVDDSDSQSVARADEQPVVVNGMEAEPEHAEPEVDCPVNSRVEDVDVAASQQDLELNVQSPPVESAPTTTTMDFDEPMPAEKETQPLQDQPKIMSSESKTEEIAEPVMKTSSWAKIAGGGSGGSAGTAAVAVVSPLNSVNTVKPVVPLSVITSQQKEESMAPVAVAAPATQEEPAVKANRYKFPLFDQTLLPSARQPPRDYGVDRRTNERFPDNQQVFVGNLPQDVAELQLKNFFKGYGKVLDIRINRGGGGSGKVPFGFVVFDSEEPVQTLLKMKRVEMEGHRLNVEEKKARSDRPGSTSRMARGPKQQLPRAGSRPKDRESSGSRPDNRMVNQRKAGRQ</sequence>
<reference evidence="7" key="1">
    <citation type="submission" date="2020-06" db="EMBL/GenBank/DDBJ databases">
        <title>Draft genome of Bugula neritina, a colonial animal packing powerful symbionts and potential medicines.</title>
        <authorList>
            <person name="Rayko M."/>
        </authorList>
    </citation>
    <scope>NUCLEOTIDE SEQUENCE [LARGE SCALE GENOMIC DNA]</scope>
    <source>
        <strain evidence="7">Kwan_BN1</strain>
    </source>
</reference>
<evidence type="ECO:0000313" key="7">
    <source>
        <dbReference type="EMBL" id="KAF6033004.1"/>
    </source>
</evidence>
<dbReference type="PROSITE" id="PS50102">
    <property type="entry name" value="RRM"/>
    <property type="match status" value="1"/>
</dbReference>
<dbReference type="Pfam" id="PF00076">
    <property type="entry name" value="RRM_1"/>
    <property type="match status" value="1"/>
</dbReference>
<dbReference type="InterPro" id="IPR002075">
    <property type="entry name" value="NTF2_dom"/>
</dbReference>
<dbReference type="GO" id="GO:0005829">
    <property type="term" value="C:cytosol"/>
    <property type="evidence" value="ECO:0007669"/>
    <property type="project" value="TreeGrafter"/>
</dbReference>
<evidence type="ECO:0000259" key="5">
    <source>
        <dbReference type="PROSITE" id="PS50102"/>
    </source>
</evidence>
<protein>
    <submittedName>
        <fullName evidence="7">G3BP1</fullName>
    </submittedName>
</protein>
<gene>
    <name evidence="7" type="ORF">EB796_008706</name>
</gene>
<feature type="domain" description="NTF2" evidence="6">
    <location>
        <begin position="9"/>
        <end position="126"/>
    </location>
</feature>
<organism evidence="7 8">
    <name type="scientific">Bugula neritina</name>
    <name type="common">Brown bryozoan</name>
    <name type="synonym">Sertularia neritina</name>
    <dbReference type="NCBI Taxonomy" id="10212"/>
    <lineage>
        <taxon>Eukaryota</taxon>
        <taxon>Metazoa</taxon>
        <taxon>Spiralia</taxon>
        <taxon>Lophotrochozoa</taxon>
        <taxon>Bryozoa</taxon>
        <taxon>Gymnolaemata</taxon>
        <taxon>Cheilostomatida</taxon>
        <taxon>Flustrina</taxon>
        <taxon>Buguloidea</taxon>
        <taxon>Bugulidae</taxon>
        <taxon>Bugula</taxon>
    </lineage>
</organism>
<evidence type="ECO:0000313" key="8">
    <source>
        <dbReference type="Proteomes" id="UP000593567"/>
    </source>
</evidence>
<feature type="compositionally biased region" description="Basic and acidic residues" evidence="4">
    <location>
        <begin position="454"/>
        <end position="467"/>
    </location>
</feature>
<dbReference type="GO" id="GO:0003729">
    <property type="term" value="F:mRNA binding"/>
    <property type="evidence" value="ECO:0007669"/>
    <property type="project" value="TreeGrafter"/>
</dbReference>
<dbReference type="GO" id="GO:0010494">
    <property type="term" value="C:cytoplasmic stress granule"/>
    <property type="evidence" value="ECO:0007669"/>
    <property type="project" value="UniProtKB-SubCell"/>
</dbReference>
<dbReference type="CDD" id="cd00780">
    <property type="entry name" value="NTF2"/>
    <property type="match status" value="1"/>
</dbReference>
<dbReference type="InterPro" id="IPR039539">
    <property type="entry name" value="Ras_GTPase_bind_prot"/>
</dbReference>
<accession>A0A7J7K4Y5</accession>
<feature type="compositionally biased region" description="Polar residues" evidence="4">
    <location>
        <begin position="222"/>
        <end position="234"/>
    </location>
</feature>
<dbReference type="OrthoDB" id="339151at2759"/>
<feature type="region of interest" description="Disordered" evidence="4">
    <location>
        <begin position="197"/>
        <end position="241"/>
    </location>
</feature>
<dbReference type="InterPro" id="IPR000504">
    <property type="entry name" value="RRM_dom"/>
</dbReference>
<dbReference type="FunFam" id="3.10.450.50:FF:000015">
    <property type="entry name" value="Ras GTPase-activating protein-binding protein 2"/>
    <property type="match status" value="1"/>
</dbReference>
<evidence type="ECO:0000256" key="2">
    <source>
        <dbReference type="ARBA" id="ARBA00022884"/>
    </source>
</evidence>